<reference evidence="2" key="1">
    <citation type="submission" date="2025-08" db="UniProtKB">
        <authorList>
            <consortium name="RefSeq"/>
        </authorList>
    </citation>
    <scope>IDENTIFICATION</scope>
</reference>
<evidence type="ECO:0000313" key="2">
    <source>
        <dbReference type="RefSeq" id="XP_012939512.1"/>
    </source>
</evidence>
<keyword evidence="1" id="KW-1185">Reference proteome</keyword>
<gene>
    <name evidence="2" type="primary">LOC101850090</name>
</gene>
<dbReference type="Proteomes" id="UP000694888">
    <property type="component" value="Unplaced"/>
</dbReference>
<protein>
    <submittedName>
        <fullName evidence="2">Uncharacterized protein LOC101850090</fullName>
    </submittedName>
</protein>
<organism evidence="1 2">
    <name type="scientific">Aplysia californica</name>
    <name type="common">California sea hare</name>
    <dbReference type="NCBI Taxonomy" id="6500"/>
    <lineage>
        <taxon>Eukaryota</taxon>
        <taxon>Metazoa</taxon>
        <taxon>Spiralia</taxon>
        <taxon>Lophotrochozoa</taxon>
        <taxon>Mollusca</taxon>
        <taxon>Gastropoda</taxon>
        <taxon>Heterobranchia</taxon>
        <taxon>Euthyneura</taxon>
        <taxon>Tectipleura</taxon>
        <taxon>Aplysiida</taxon>
        <taxon>Aplysioidea</taxon>
        <taxon>Aplysiidae</taxon>
        <taxon>Aplysia</taxon>
    </lineage>
</organism>
<dbReference type="GeneID" id="101850090"/>
<sequence length="246" mass="27403">MFLTGLLLQSGGLHVVMVTMPWVLGRFLHLVCQLVSLTSRKWLYICAGGEDTTMEEPDPEEALVRRQSTLLGSSESETSDVLWDRSWQLPGKPEVKVFDDDEASLLLPKTVHLGSAAKASTRIRSATLDLTTSSGTECSTTSQEQELEWEDRRGISLFAPCQSPVLPRPSYPLATRVSTLDIPPTETYDQRVRTWISQSTPEEETPPSLTLILNLDTTLDPGSELFVDRDRKTNLGALSHQRKNSF</sequence>
<name>A0ABM1A2H5_APLCA</name>
<accession>A0ABM1A2H5</accession>
<proteinExistence type="predicted"/>
<evidence type="ECO:0000313" key="1">
    <source>
        <dbReference type="Proteomes" id="UP000694888"/>
    </source>
</evidence>
<dbReference type="RefSeq" id="XP_012939512.1">
    <property type="nucleotide sequence ID" value="XM_013084058.1"/>
</dbReference>